<name>A0ABT1H5F2_9NOCA</name>
<dbReference type="Pfam" id="PF04978">
    <property type="entry name" value="MST"/>
    <property type="match status" value="1"/>
</dbReference>
<dbReference type="Gene3D" id="1.20.120.450">
    <property type="entry name" value="dinb family like domain"/>
    <property type="match status" value="1"/>
</dbReference>
<organism evidence="1 2">
    <name type="scientific">Williamsia serinedens</name>
    <dbReference type="NCBI Taxonomy" id="391736"/>
    <lineage>
        <taxon>Bacteria</taxon>
        <taxon>Bacillati</taxon>
        <taxon>Actinomycetota</taxon>
        <taxon>Actinomycetes</taxon>
        <taxon>Mycobacteriales</taxon>
        <taxon>Nocardiaceae</taxon>
        <taxon>Williamsia</taxon>
    </lineage>
</organism>
<dbReference type="SUPFAM" id="SSF109854">
    <property type="entry name" value="DinB/YfiT-like putative metalloenzymes"/>
    <property type="match status" value="1"/>
</dbReference>
<gene>
    <name evidence="1" type="ORF">LX12_002175</name>
</gene>
<proteinExistence type="predicted"/>
<reference evidence="1 2" key="1">
    <citation type="submission" date="2022-06" db="EMBL/GenBank/DDBJ databases">
        <title>Genomic Encyclopedia of Archaeal and Bacterial Type Strains, Phase II (KMG-II): from individual species to whole genera.</title>
        <authorList>
            <person name="Goeker M."/>
        </authorList>
    </citation>
    <scope>NUCLEOTIDE SEQUENCE [LARGE SCALE GENOMIC DNA]</scope>
    <source>
        <strain evidence="1 2">DSM 45037</strain>
    </source>
</reference>
<evidence type="ECO:0008006" key="3">
    <source>
        <dbReference type="Google" id="ProtNLM"/>
    </source>
</evidence>
<evidence type="ECO:0000313" key="1">
    <source>
        <dbReference type="EMBL" id="MCP2160988.1"/>
    </source>
</evidence>
<dbReference type="InterPro" id="IPR007061">
    <property type="entry name" value="MST-like"/>
</dbReference>
<dbReference type="InterPro" id="IPR034660">
    <property type="entry name" value="DinB/YfiT-like"/>
</dbReference>
<comment type="caution">
    <text evidence="1">The sequence shown here is derived from an EMBL/GenBank/DDBJ whole genome shotgun (WGS) entry which is preliminary data.</text>
</comment>
<evidence type="ECO:0000313" key="2">
    <source>
        <dbReference type="Proteomes" id="UP001205740"/>
    </source>
</evidence>
<accession>A0ABT1H5F2</accession>
<dbReference type="RefSeq" id="WP_253654538.1">
    <property type="nucleotide sequence ID" value="NZ_BAAAOE010000003.1"/>
</dbReference>
<keyword evidence="2" id="KW-1185">Reference proteome</keyword>
<protein>
    <recommendedName>
        <fullName evidence="3">Damage-inducible protein DinB</fullName>
    </recommendedName>
</protein>
<sequence length="181" mass="20440">MMIATASIPGERETLIEIWGDQRKSLLVTVDGISEEQARTPGPVGTLTLGGLIKHLALFEEYWIATILAADPNAEFDVDLEERYRMAPDETFADWLDRYRRQAQLTEEFVATVPDLDALIPIPTAPWAPERQHHTVRRILLHMFRENAHHSGHADLIRESIDGQSTTKTLAADAIRSFERG</sequence>
<dbReference type="Proteomes" id="UP001205740">
    <property type="component" value="Unassembled WGS sequence"/>
</dbReference>
<dbReference type="EMBL" id="JAMTCG010000003">
    <property type="protein sequence ID" value="MCP2160988.1"/>
    <property type="molecule type" value="Genomic_DNA"/>
</dbReference>